<keyword evidence="3" id="KW-1185">Reference proteome</keyword>
<feature type="compositionally biased region" description="Pro residues" evidence="1">
    <location>
        <begin position="86"/>
        <end position="109"/>
    </location>
</feature>
<feature type="compositionally biased region" description="Low complexity" evidence="1">
    <location>
        <begin position="76"/>
        <end position="85"/>
    </location>
</feature>
<reference evidence="3" key="1">
    <citation type="journal article" date="2015" name="Nat. Genet.">
        <title>The genome and transcriptome of the zoonotic hookworm Ancylostoma ceylanicum identify infection-specific gene families.</title>
        <authorList>
            <person name="Schwarz E.M."/>
            <person name="Hu Y."/>
            <person name="Antoshechkin I."/>
            <person name="Miller M.M."/>
            <person name="Sternberg P.W."/>
            <person name="Aroian R.V."/>
        </authorList>
    </citation>
    <scope>NUCLEOTIDE SEQUENCE</scope>
    <source>
        <strain evidence="3">HY135</strain>
    </source>
</reference>
<gene>
    <name evidence="2" type="primary">Acey_s0025.g1147</name>
    <name evidence="2" type="ORF">Y032_0025g1147</name>
</gene>
<comment type="caution">
    <text evidence="2">The sequence shown here is derived from an EMBL/GenBank/DDBJ whole genome shotgun (WGS) entry which is preliminary data.</text>
</comment>
<proteinExistence type="predicted"/>
<feature type="region of interest" description="Disordered" evidence="1">
    <location>
        <begin position="58"/>
        <end position="132"/>
    </location>
</feature>
<accession>A0A016UVR3</accession>
<dbReference type="AlphaFoldDB" id="A0A016UVR3"/>
<dbReference type="Proteomes" id="UP000024635">
    <property type="component" value="Unassembled WGS sequence"/>
</dbReference>
<protein>
    <submittedName>
        <fullName evidence="2">Uncharacterized protein</fullName>
    </submittedName>
</protein>
<sequence>MWLLLVQFTSRCTARLLISLSIGGVCWRLPLCYFNLLRRFSLFICRWYLVGKRKLQNVAEPTAGTPKRQGGSGENKAPSAKAQPPAQAPAPPAPAPPAAAPAAPAPAAPPANDDGNYEEIRVGEIPPPPPPA</sequence>
<name>A0A016UVR3_9BILA</name>
<evidence type="ECO:0000313" key="2">
    <source>
        <dbReference type="EMBL" id="EYC19061.1"/>
    </source>
</evidence>
<evidence type="ECO:0000313" key="3">
    <source>
        <dbReference type="Proteomes" id="UP000024635"/>
    </source>
</evidence>
<evidence type="ECO:0000256" key="1">
    <source>
        <dbReference type="SAM" id="MobiDB-lite"/>
    </source>
</evidence>
<dbReference type="EMBL" id="JARK01001361">
    <property type="protein sequence ID" value="EYC19061.1"/>
    <property type="molecule type" value="Genomic_DNA"/>
</dbReference>
<organism evidence="2 3">
    <name type="scientific">Ancylostoma ceylanicum</name>
    <dbReference type="NCBI Taxonomy" id="53326"/>
    <lineage>
        <taxon>Eukaryota</taxon>
        <taxon>Metazoa</taxon>
        <taxon>Ecdysozoa</taxon>
        <taxon>Nematoda</taxon>
        <taxon>Chromadorea</taxon>
        <taxon>Rhabditida</taxon>
        <taxon>Rhabditina</taxon>
        <taxon>Rhabditomorpha</taxon>
        <taxon>Strongyloidea</taxon>
        <taxon>Ancylostomatidae</taxon>
        <taxon>Ancylostomatinae</taxon>
        <taxon>Ancylostoma</taxon>
    </lineage>
</organism>